<dbReference type="OrthoDB" id="9342562at2"/>
<dbReference type="InterPro" id="IPR010342">
    <property type="entry name" value="DUF938"/>
</dbReference>
<dbReference type="Gene3D" id="3.40.50.150">
    <property type="entry name" value="Vaccinia Virus protein VP39"/>
    <property type="match status" value="1"/>
</dbReference>
<organism evidence="1 2">
    <name type="scientific">Noviherbaspirillum saxi</name>
    <dbReference type="NCBI Taxonomy" id="2320863"/>
    <lineage>
        <taxon>Bacteria</taxon>
        <taxon>Pseudomonadati</taxon>
        <taxon>Pseudomonadota</taxon>
        <taxon>Betaproteobacteria</taxon>
        <taxon>Burkholderiales</taxon>
        <taxon>Oxalobacteraceae</taxon>
        <taxon>Noviherbaspirillum</taxon>
    </lineage>
</organism>
<gene>
    <name evidence="1" type="ORF">D3871_06830</name>
</gene>
<proteinExistence type="predicted"/>
<dbReference type="EMBL" id="QYUO01000001">
    <property type="protein sequence ID" value="RJF98257.1"/>
    <property type="molecule type" value="Genomic_DNA"/>
</dbReference>
<dbReference type="Pfam" id="PF06080">
    <property type="entry name" value="DUF938"/>
    <property type="match status" value="1"/>
</dbReference>
<dbReference type="CDD" id="cd02440">
    <property type="entry name" value="AdoMet_MTases"/>
    <property type="match status" value="1"/>
</dbReference>
<dbReference type="PANTHER" id="PTHR20974:SF0">
    <property type="entry name" value="UPF0585 PROTEIN CG18661"/>
    <property type="match status" value="1"/>
</dbReference>
<reference evidence="2" key="1">
    <citation type="submission" date="2018-09" db="EMBL/GenBank/DDBJ databases">
        <authorList>
            <person name="Zhu H."/>
        </authorList>
    </citation>
    <scope>NUCLEOTIDE SEQUENCE [LARGE SCALE GENOMIC DNA]</scope>
    <source>
        <strain evidence="2">K1R23-30</strain>
    </source>
</reference>
<evidence type="ECO:0000313" key="2">
    <source>
        <dbReference type="Proteomes" id="UP000265955"/>
    </source>
</evidence>
<name>A0A3A3FPV9_9BURK</name>
<dbReference type="InterPro" id="IPR029063">
    <property type="entry name" value="SAM-dependent_MTases_sf"/>
</dbReference>
<dbReference type="PANTHER" id="PTHR20974">
    <property type="entry name" value="UPF0585 PROTEIN CG18661"/>
    <property type="match status" value="1"/>
</dbReference>
<sequence>MTKLYSAACERNRDPILAVLRNVLTDVSQVLEIGSGTGQHAVYFGAALPHLIWQTSDLSENHPSIRAWISESGLSNVLPPLLVDAAGDEWPVSGFDVVFTANTCHIMSWDEVQSMFSRIGRLLPEAGLLCIYGPFNYDGRFTSSSNAQFDAQLRSQAAHRGIRDIEKINDLALANGLIATADHAMPANNRLLIWRKAAVAV</sequence>
<dbReference type="RefSeq" id="WP_119768213.1">
    <property type="nucleotide sequence ID" value="NZ_QYUO01000001.1"/>
</dbReference>
<dbReference type="SUPFAM" id="SSF53335">
    <property type="entry name" value="S-adenosyl-L-methionine-dependent methyltransferases"/>
    <property type="match status" value="1"/>
</dbReference>
<protein>
    <submittedName>
        <fullName evidence="1">DUF938 domain-containing protein</fullName>
    </submittedName>
</protein>
<comment type="caution">
    <text evidence="1">The sequence shown here is derived from an EMBL/GenBank/DDBJ whole genome shotgun (WGS) entry which is preliminary data.</text>
</comment>
<dbReference type="Proteomes" id="UP000265955">
    <property type="component" value="Unassembled WGS sequence"/>
</dbReference>
<dbReference type="AlphaFoldDB" id="A0A3A3FPV9"/>
<keyword evidence="2" id="KW-1185">Reference proteome</keyword>
<evidence type="ECO:0000313" key="1">
    <source>
        <dbReference type="EMBL" id="RJF98257.1"/>
    </source>
</evidence>
<accession>A0A3A3FPV9</accession>